<evidence type="ECO:0000313" key="11">
    <source>
        <dbReference type="Proteomes" id="UP000061432"/>
    </source>
</evidence>
<evidence type="ECO:0000256" key="6">
    <source>
        <dbReference type="ARBA" id="ARBA00022989"/>
    </source>
</evidence>
<dbReference type="EMBL" id="AP014704">
    <property type="protein sequence ID" value="BAQ46982.1"/>
    <property type="molecule type" value="Genomic_DNA"/>
</dbReference>
<dbReference type="Pfam" id="PF00528">
    <property type="entry name" value="BPD_transp_1"/>
    <property type="match status" value="1"/>
</dbReference>
<evidence type="ECO:0000256" key="7">
    <source>
        <dbReference type="ARBA" id="ARBA00023136"/>
    </source>
</evidence>
<dbReference type="GO" id="GO:0043190">
    <property type="term" value="C:ATP-binding cassette (ABC) transporter complex"/>
    <property type="evidence" value="ECO:0007669"/>
    <property type="project" value="InterPro"/>
</dbReference>
<dbReference type="RefSeq" id="WP_060848006.1">
    <property type="nucleotide sequence ID" value="NZ_AP014704.1"/>
</dbReference>
<dbReference type="PROSITE" id="PS50928">
    <property type="entry name" value="ABC_TM1"/>
    <property type="match status" value="1"/>
</dbReference>
<comment type="subcellular location">
    <subcellularLocation>
        <location evidence="1">Cell inner membrane</location>
        <topology evidence="1">Multi-pass membrane protein</topology>
    </subcellularLocation>
    <subcellularLocation>
        <location evidence="8">Cell membrane</location>
        <topology evidence="8">Multi-pass membrane protein</topology>
    </subcellularLocation>
</comment>
<gene>
    <name evidence="10" type="primary">hisM</name>
    <name evidence="10" type="ORF">Maq22A_c19595</name>
</gene>
<evidence type="ECO:0000256" key="2">
    <source>
        <dbReference type="ARBA" id="ARBA00010072"/>
    </source>
</evidence>
<sequence>MTYQFDFAALLPYWREFAAGVWLTLQLSGVATVLGFVGGALCAIARADGPPWLKRLVGAYVEVIRNTPLLVQIFLVYFGIAVLGIRVDANVAAVLALVVNVVAYTCEIMRAGIESIHKAQVEAGECLGLNRRQIYWHVVLRPAIERVYPALVSQYVLLMLASSICSQISAEELTAVANRIQSDTFRSFETYIVVGLIYLALSFVVRWAFWGFGLIVFTRRRKLGTAL</sequence>
<feature type="transmembrane region" description="Helical" evidence="8">
    <location>
        <begin position="91"/>
        <end position="109"/>
    </location>
</feature>
<evidence type="ECO:0000313" key="10">
    <source>
        <dbReference type="EMBL" id="BAQ46982.1"/>
    </source>
</evidence>
<dbReference type="CDD" id="cd06261">
    <property type="entry name" value="TM_PBP2"/>
    <property type="match status" value="1"/>
</dbReference>
<feature type="transmembrane region" description="Helical" evidence="8">
    <location>
        <begin position="190"/>
        <end position="217"/>
    </location>
</feature>
<dbReference type="KEGG" id="maqu:Maq22A_c19595"/>
<keyword evidence="6 8" id="KW-1133">Transmembrane helix</keyword>
<dbReference type="PATRIC" id="fig|270351.10.peg.3777"/>
<dbReference type="Gene3D" id="1.10.3720.10">
    <property type="entry name" value="MetI-like"/>
    <property type="match status" value="1"/>
</dbReference>
<evidence type="ECO:0000259" key="9">
    <source>
        <dbReference type="PROSITE" id="PS50928"/>
    </source>
</evidence>
<protein>
    <submittedName>
        <fullName evidence="10">ABC transporter permease</fullName>
    </submittedName>
</protein>
<evidence type="ECO:0000256" key="5">
    <source>
        <dbReference type="ARBA" id="ARBA00022692"/>
    </source>
</evidence>
<organism evidence="10 11">
    <name type="scientific">Methylobacterium aquaticum</name>
    <dbReference type="NCBI Taxonomy" id="270351"/>
    <lineage>
        <taxon>Bacteria</taxon>
        <taxon>Pseudomonadati</taxon>
        <taxon>Pseudomonadota</taxon>
        <taxon>Alphaproteobacteria</taxon>
        <taxon>Hyphomicrobiales</taxon>
        <taxon>Methylobacteriaceae</taxon>
        <taxon>Methylobacterium</taxon>
    </lineage>
</organism>
<feature type="domain" description="ABC transmembrane type-1" evidence="9">
    <location>
        <begin position="21"/>
        <end position="209"/>
    </location>
</feature>
<evidence type="ECO:0000256" key="1">
    <source>
        <dbReference type="ARBA" id="ARBA00004429"/>
    </source>
</evidence>
<keyword evidence="7 8" id="KW-0472">Membrane</keyword>
<comment type="similarity">
    <text evidence="2">Belongs to the binding-protein-dependent transport system permease family. HisMQ subfamily.</text>
</comment>
<feature type="transmembrane region" description="Helical" evidence="8">
    <location>
        <begin position="20"/>
        <end position="45"/>
    </location>
</feature>
<reference evidence="11" key="2">
    <citation type="submission" date="2015-01" db="EMBL/GenBank/DDBJ databases">
        <title>Complete genome sequence of Methylobacterium aquaticum strain 22A.</title>
        <authorList>
            <person name="Tani A."/>
            <person name="Ogura Y."/>
            <person name="Hayashi T."/>
        </authorList>
    </citation>
    <scope>NUCLEOTIDE SEQUENCE [LARGE SCALE GENOMIC DNA]</scope>
    <source>
        <strain evidence="11">MA-22A</strain>
    </source>
</reference>
<dbReference type="PANTHER" id="PTHR30614">
    <property type="entry name" value="MEMBRANE COMPONENT OF AMINO ACID ABC TRANSPORTER"/>
    <property type="match status" value="1"/>
</dbReference>
<evidence type="ECO:0000256" key="8">
    <source>
        <dbReference type="RuleBase" id="RU363032"/>
    </source>
</evidence>
<dbReference type="SUPFAM" id="SSF161098">
    <property type="entry name" value="MetI-like"/>
    <property type="match status" value="1"/>
</dbReference>
<dbReference type="InterPro" id="IPR035906">
    <property type="entry name" value="MetI-like_sf"/>
</dbReference>
<proteinExistence type="inferred from homology"/>
<feature type="transmembrane region" description="Helical" evidence="8">
    <location>
        <begin position="66"/>
        <end position="85"/>
    </location>
</feature>
<keyword evidence="5 8" id="KW-0812">Transmembrane</keyword>
<accession>A0A0C6FIU2</accession>
<dbReference type="Proteomes" id="UP000061432">
    <property type="component" value="Chromosome"/>
</dbReference>
<evidence type="ECO:0000256" key="3">
    <source>
        <dbReference type="ARBA" id="ARBA00022448"/>
    </source>
</evidence>
<reference evidence="10 11" key="1">
    <citation type="journal article" date="2015" name="Genome Announc.">
        <title>Complete Genome Sequence of Methylobacterium aquaticum Strain 22A, Isolated from Racomitrium japonicum Moss.</title>
        <authorList>
            <person name="Tani A."/>
            <person name="Ogura Y."/>
            <person name="Hayashi T."/>
            <person name="Kimbara K."/>
        </authorList>
    </citation>
    <scope>NUCLEOTIDE SEQUENCE [LARGE SCALE GENOMIC DNA]</scope>
    <source>
        <strain evidence="10 11">MA-22A</strain>
    </source>
</reference>
<name>A0A0C6FIU2_9HYPH</name>
<dbReference type="InterPro" id="IPR043429">
    <property type="entry name" value="ArtM/GltK/GlnP/TcyL/YhdX-like"/>
</dbReference>
<keyword evidence="3 8" id="KW-0813">Transport</keyword>
<dbReference type="InterPro" id="IPR000515">
    <property type="entry name" value="MetI-like"/>
</dbReference>
<dbReference type="GO" id="GO:0022857">
    <property type="term" value="F:transmembrane transporter activity"/>
    <property type="evidence" value="ECO:0007669"/>
    <property type="project" value="InterPro"/>
</dbReference>
<evidence type="ECO:0000256" key="4">
    <source>
        <dbReference type="ARBA" id="ARBA00022475"/>
    </source>
</evidence>
<dbReference type="STRING" id="270351.Maq22A_c19595"/>
<dbReference type="PANTHER" id="PTHR30614:SF35">
    <property type="entry name" value="ABC TRANSPORTER PERMEASE PROTEIN"/>
    <property type="match status" value="1"/>
</dbReference>
<dbReference type="NCBIfam" id="TIGR01726">
    <property type="entry name" value="HEQRo_perm_3TM"/>
    <property type="match status" value="1"/>
</dbReference>
<dbReference type="GO" id="GO:0006865">
    <property type="term" value="P:amino acid transport"/>
    <property type="evidence" value="ECO:0007669"/>
    <property type="project" value="TreeGrafter"/>
</dbReference>
<keyword evidence="4" id="KW-1003">Cell membrane</keyword>
<dbReference type="OrthoDB" id="7341446at2"/>
<dbReference type="AlphaFoldDB" id="A0A0C6FIU2"/>
<dbReference type="InterPro" id="IPR010065">
    <property type="entry name" value="AA_ABC_transptr_permease_3TM"/>
</dbReference>